<dbReference type="EMBL" id="JBHSAX010000023">
    <property type="protein sequence ID" value="MFC3965864.1"/>
    <property type="molecule type" value="Genomic_DNA"/>
</dbReference>
<gene>
    <name evidence="1" type="ORF">ACFO0B_28065</name>
</gene>
<reference evidence="2" key="1">
    <citation type="journal article" date="2019" name="Int. J. Syst. Evol. Microbiol.">
        <title>The Global Catalogue of Microorganisms (GCM) 10K type strain sequencing project: providing services to taxonomists for standard genome sequencing and annotation.</title>
        <authorList>
            <consortium name="The Broad Institute Genomics Platform"/>
            <consortium name="The Broad Institute Genome Sequencing Center for Infectious Disease"/>
            <person name="Wu L."/>
            <person name="Ma J."/>
        </authorList>
    </citation>
    <scope>NUCLEOTIDE SEQUENCE [LARGE SCALE GENOMIC DNA]</scope>
    <source>
        <strain evidence="2">CGMCC 4.7330</strain>
    </source>
</reference>
<dbReference type="Proteomes" id="UP001595696">
    <property type="component" value="Unassembled WGS sequence"/>
</dbReference>
<dbReference type="GO" id="GO:0016874">
    <property type="term" value="F:ligase activity"/>
    <property type="evidence" value="ECO:0007669"/>
    <property type="project" value="UniProtKB-KW"/>
</dbReference>
<protein>
    <submittedName>
        <fullName evidence="1">2'-5' RNA ligase family protein</fullName>
    </submittedName>
</protein>
<dbReference type="PANTHER" id="PTHR36039">
    <property type="match status" value="1"/>
</dbReference>
<keyword evidence="1" id="KW-0436">Ligase</keyword>
<sequence length="172" mass="18242">MVQSVELLLDAAAESAVRAQWRALAAAGLPSQAAHTGASNRPHITAAVAAELTPEAEAALSELEFEPFPITLGSPVVFGTRRLILVRLVIPTRALLALHRRIHVAVGGAPGILQNSEPDSWTPHVTLARRLPPELLGAAVGLIAADGDSPATVVGIRRWDGVRRREWTVRGT</sequence>
<organism evidence="1 2">
    <name type="scientific">Nocardia jiangsuensis</name>
    <dbReference type="NCBI Taxonomy" id="1691563"/>
    <lineage>
        <taxon>Bacteria</taxon>
        <taxon>Bacillati</taxon>
        <taxon>Actinomycetota</taxon>
        <taxon>Actinomycetes</taxon>
        <taxon>Mycobacteriales</taxon>
        <taxon>Nocardiaceae</taxon>
        <taxon>Nocardia</taxon>
    </lineage>
</organism>
<dbReference type="Gene3D" id="3.90.1140.10">
    <property type="entry name" value="Cyclic phosphodiesterase"/>
    <property type="match status" value="1"/>
</dbReference>
<dbReference type="PANTHER" id="PTHR36039:SF2">
    <property type="entry name" value="RNA LIGASE_CYCLIC NUCLEOTIDE PHOSPHODIESTERASE FAMILY PROTEIN"/>
    <property type="match status" value="1"/>
</dbReference>
<dbReference type="Pfam" id="PF13563">
    <property type="entry name" value="2_5_RNA_ligase2"/>
    <property type="match status" value="1"/>
</dbReference>
<dbReference type="RefSeq" id="WP_378616100.1">
    <property type="nucleotide sequence ID" value="NZ_JBHSAX010000023.1"/>
</dbReference>
<keyword evidence="2" id="KW-1185">Reference proteome</keyword>
<evidence type="ECO:0000313" key="1">
    <source>
        <dbReference type="EMBL" id="MFC3965864.1"/>
    </source>
</evidence>
<dbReference type="SUPFAM" id="SSF55144">
    <property type="entry name" value="LigT-like"/>
    <property type="match status" value="1"/>
</dbReference>
<name>A0ABV8E172_9NOCA</name>
<dbReference type="InterPro" id="IPR009097">
    <property type="entry name" value="Cyclic_Pdiesterase"/>
</dbReference>
<comment type="caution">
    <text evidence="1">The sequence shown here is derived from an EMBL/GenBank/DDBJ whole genome shotgun (WGS) entry which is preliminary data.</text>
</comment>
<proteinExistence type="predicted"/>
<accession>A0ABV8E172</accession>
<evidence type="ECO:0000313" key="2">
    <source>
        <dbReference type="Proteomes" id="UP001595696"/>
    </source>
</evidence>